<dbReference type="PROSITE" id="PS50058">
    <property type="entry name" value="G_PROTEIN_GAMMA"/>
    <property type="match status" value="1"/>
</dbReference>
<dbReference type="PRINTS" id="PR00321">
    <property type="entry name" value="GPROTEING"/>
</dbReference>
<keyword evidence="8" id="KW-1185">Reference proteome</keyword>
<keyword evidence="5" id="KW-0449">Lipoprotein</keyword>
<dbReference type="Gene3D" id="4.10.260.10">
    <property type="entry name" value="Transducin (heterotrimeric G protein), gamma chain"/>
    <property type="match status" value="1"/>
</dbReference>
<comment type="subunit">
    <text evidence="5">G proteins are composed of 3 units; alpha, beta and gamma.</text>
</comment>
<accession>A0ABV1A6G0</accession>
<dbReference type="InterPro" id="IPR036284">
    <property type="entry name" value="GGL_sf"/>
</dbReference>
<gene>
    <name evidence="7" type="ORF">AMECASPLE_003319</name>
</gene>
<dbReference type="EMBL" id="JAHRIP010084769">
    <property type="protein sequence ID" value="MEQ2313567.1"/>
    <property type="molecule type" value="Genomic_DNA"/>
</dbReference>
<protein>
    <recommendedName>
        <fullName evidence="5">Guanine nucleotide-binding protein subunit gamma</fullName>
    </recommendedName>
</protein>
<evidence type="ECO:0000313" key="7">
    <source>
        <dbReference type="EMBL" id="MEQ2313567.1"/>
    </source>
</evidence>
<dbReference type="Pfam" id="PF00631">
    <property type="entry name" value="G-gamma"/>
    <property type="match status" value="1"/>
</dbReference>
<reference evidence="7 8" key="1">
    <citation type="submission" date="2021-06" db="EMBL/GenBank/DDBJ databases">
        <authorList>
            <person name="Palmer J.M."/>
        </authorList>
    </citation>
    <scope>NUCLEOTIDE SEQUENCE [LARGE SCALE GENOMIC DNA]</scope>
    <source>
        <strain evidence="7 8">AS_MEX2019</strain>
        <tissue evidence="7">Muscle</tissue>
    </source>
</reference>
<evidence type="ECO:0000256" key="1">
    <source>
        <dbReference type="ARBA" id="ARBA00007431"/>
    </source>
</evidence>
<dbReference type="InterPro" id="IPR001770">
    <property type="entry name" value="G-protein_gamma"/>
</dbReference>
<dbReference type="CDD" id="cd00068">
    <property type="entry name" value="GGL"/>
    <property type="match status" value="1"/>
</dbReference>
<sequence>MSLHYLKQYGTFINLPRQGEQTIKEAAKGSMVTLEELQRSVAQVGESVDTDSEVSLEIFGYFPPFLSYNNTDAFVRSCDPPDSRHRGSAAAGEGAPSVSRIRISPNPFSPAERVGRTGDRREANVNSAAIQLCPHYLPTVFLPRLLCIRSSPPSCHVSVQRESCLHTISQFSPVLARKLVEQLRIEAGFERIKVSKAAADLMSYCEQHARSDPLLVGVPTSENPFKDKKPCIIL</sequence>
<evidence type="ECO:0000256" key="3">
    <source>
        <dbReference type="ARBA" id="ARBA00023136"/>
    </source>
</evidence>
<evidence type="ECO:0000256" key="5">
    <source>
        <dbReference type="RuleBase" id="RU004973"/>
    </source>
</evidence>
<comment type="function">
    <text evidence="5">Guanine nucleotide-binding proteins (G proteins) are involved as a modulator or transducer in various transmembrane signaling systems. The beta and gamma chains are required for the GTPase activity, for replacement of GDP by GTP, and for G protein-effector interaction.</text>
</comment>
<organism evidence="7 8">
    <name type="scientific">Ameca splendens</name>
    <dbReference type="NCBI Taxonomy" id="208324"/>
    <lineage>
        <taxon>Eukaryota</taxon>
        <taxon>Metazoa</taxon>
        <taxon>Chordata</taxon>
        <taxon>Craniata</taxon>
        <taxon>Vertebrata</taxon>
        <taxon>Euteleostomi</taxon>
        <taxon>Actinopterygii</taxon>
        <taxon>Neopterygii</taxon>
        <taxon>Teleostei</taxon>
        <taxon>Neoteleostei</taxon>
        <taxon>Acanthomorphata</taxon>
        <taxon>Ovalentaria</taxon>
        <taxon>Atherinomorphae</taxon>
        <taxon>Cyprinodontiformes</taxon>
        <taxon>Goodeidae</taxon>
        <taxon>Ameca</taxon>
    </lineage>
</organism>
<dbReference type="Proteomes" id="UP001469553">
    <property type="component" value="Unassembled WGS sequence"/>
</dbReference>
<dbReference type="SMART" id="SM00224">
    <property type="entry name" value="GGL"/>
    <property type="match status" value="1"/>
</dbReference>
<dbReference type="PANTHER" id="PTHR13809">
    <property type="entry name" value="GUANINE NUCLEOTIDE-BINDING PROTEIN GAMMA SUBUNIT"/>
    <property type="match status" value="1"/>
</dbReference>
<dbReference type="SMART" id="SM01224">
    <property type="entry name" value="G_gamma"/>
    <property type="match status" value="1"/>
</dbReference>
<evidence type="ECO:0000313" key="8">
    <source>
        <dbReference type="Proteomes" id="UP001469553"/>
    </source>
</evidence>
<dbReference type="InterPro" id="IPR015898">
    <property type="entry name" value="G-protein_gamma-like_dom"/>
</dbReference>
<feature type="domain" description="G protein gamma" evidence="6">
    <location>
        <begin position="164"/>
        <end position="234"/>
    </location>
</feature>
<evidence type="ECO:0000256" key="2">
    <source>
        <dbReference type="ARBA" id="ARBA00022475"/>
    </source>
</evidence>
<dbReference type="SUPFAM" id="SSF48670">
    <property type="entry name" value="Transducin (heterotrimeric G protein), gamma chain"/>
    <property type="match status" value="1"/>
</dbReference>
<comment type="subcellular location">
    <subcellularLocation>
        <location evidence="5">Cell membrane</location>
        <topology evidence="5">Lipid-anchor</topology>
        <orientation evidence="5">Cytoplasmic side</orientation>
    </subcellularLocation>
</comment>
<comment type="caution">
    <text evidence="7">The sequence shown here is derived from an EMBL/GenBank/DDBJ whole genome shotgun (WGS) entry which is preliminary data.</text>
</comment>
<name>A0ABV1A6G0_9TELE</name>
<evidence type="ECO:0000259" key="6">
    <source>
        <dbReference type="PROSITE" id="PS50058"/>
    </source>
</evidence>
<proteinExistence type="inferred from homology"/>
<keyword evidence="3 5" id="KW-0472">Membrane</keyword>
<keyword evidence="2 5" id="KW-1003">Cell membrane</keyword>
<evidence type="ECO:0000256" key="4">
    <source>
        <dbReference type="ARBA" id="ARBA00023224"/>
    </source>
</evidence>
<keyword evidence="4 5" id="KW-0807">Transducer</keyword>
<comment type="similarity">
    <text evidence="1 5">Belongs to the G protein gamma family.</text>
</comment>